<dbReference type="RefSeq" id="WP_017228573.1">
    <property type="nucleotide sequence ID" value="NZ_JARJLM010000140.1"/>
</dbReference>
<reference evidence="1 2" key="1">
    <citation type="submission" date="2023-03" db="EMBL/GenBank/DDBJ databases">
        <title>Draft assemblies of triclosan tolerant bacteria isolated from returned activated sludge.</title>
        <authorList>
            <person name="Van Hamelsveld S."/>
        </authorList>
    </citation>
    <scope>NUCLEOTIDE SEQUENCE [LARGE SCALE GENOMIC DNA]</scope>
    <source>
        <strain evidence="1 2">GW210010_S58</strain>
    </source>
</reference>
<organism evidence="1 2">
    <name type="scientific">Cupriavidus basilensis</name>
    <dbReference type="NCBI Taxonomy" id="68895"/>
    <lineage>
        <taxon>Bacteria</taxon>
        <taxon>Pseudomonadati</taxon>
        <taxon>Pseudomonadota</taxon>
        <taxon>Betaproteobacteria</taxon>
        <taxon>Burkholderiales</taxon>
        <taxon>Burkholderiaceae</taxon>
        <taxon>Cupriavidus</taxon>
    </lineage>
</organism>
<accession>A0ABT6AJU9</accession>
<proteinExistence type="predicted"/>
<dbReference type="EMBL" id="JARJLM010000140">
    <property type="protein sequence ID" value="MDF3832879.1"/>
    <property type="molecule type" value="Genomic_DNA"/>
</dbReference>
<protein>
    <submittedName>
        <fullName evidence="1">DUF2199 domain-containing protein</fullName>
    </submittedName>
</protein>
<gene>
    <name evidence="1" type="ORF">P3W85_07955</name>
</gene>
<keyword evidence="2" id="KW-1185">Reference proteome</keyword>
<sequence>MHEGMPSLGTDAPFSYYVVPAPERESRCDLGSDDCAIDDFGTGHSSLVSVAARPC</sequence>
<name>A0ABT6AJU9_9BURK</name>
<dbReference type="Proteomes" id="UP001216674">
    <property type="component" value="Unassembled WGS sequence"/>
</dbReference>
<comment type="caution">
    <text evidence="1">The sequence shown here is derived from an EMBL/GenBank/DDBJ whole genome shotgun (WGS) entry which is preliminary data.</text>
</comment>
<evidence type="ECO:0000313" key="2">
    <source>
        <dbReference type="Proteomes" id="UP001216674"/>
    </source>
</evidence>
<evidence type="ECO:0000313" key="1">
    <source>
        <dbReference type="EMBL" id="MDF3832879.1"/>
    </source>
</evidence>